<evidence type="ECO:0000256" key="1">
    <source>
        <dbReference type="SAM" id="MobiDB-lite"/>
    </source>
</evidence>
<keyword evidence="4" id="KW-1185">Reference proteome</keyword>
<dbReference type="CDD" id="cd12962">
    <property type="entry name" value="X25_BaPul_like"/>
    <property type="match status" value="1"/>
</dbReference>
<evidence type="ECO:0000313" key="3">
    <source>
        <dbReference type="EMBL" id="GLB69471.1"/>
    </source>
</evidence>
<sequence>MSIDNRLKAVLDGLAKAHQEGTTAGGSAVLAEAITAYPFDEREGELLSGGIPRGHKALTTATSKLVKAGWITKGRGGWKITQEGLAASAAFPDGASLAAALASGAPVPPLPAEAKARKPRAAANAAQQPKRPADAPKVAAASASAPPVVTEAAPEAAPAPAEVPAQEAAPSFPQPDAVALAGNFAAVLGASDWQPEVEQVQMRLDPSDQLWKLEVDLPAGSYAYKAAINRSWDENYGAYGQRDGANHEIHHAGGPVRFHYDHRTKDVSVH</sequence>
<dbReference type="InterPro" id="IPR013783">
    <property type="entry name" value="Ig-like_fold"/>
</dbReference>
<feature type="domain" description="Amylopullulanase X25" evidence="2">
    <location>
        <begin position="178"/>
        <end position="266"/>
    </location>
</feature>
<protein>
    <recommendedName>
        <fullName evidence="2">Amylopullulanase X25 domain-containing protein</fullName>
    </recommendedName>
</protein>
<accession>A0ABQ5MZQ5</accession>
<reference evidence="3 4" key="1">
    <citation type="journal article" date="2023" name="Int. J. Syst. Evol. Microbiol.">
        <title>Arthrobacter mangrovi sp. nov., an actinobacterium isolated from the rhizosphere of a mangrove.</title>
        <authorList>
            <person name="Hamada M."/>
            <person name="Saitou S."/>
            <person name="Enomoto N."/>
            <person name="Nanri K."/>
            <person name="Hidaka K."/>
            <person name="Miura T."/>
            <person name="Tamura T."/>
        </authorList>
    </citation>
    <scope>NUCLEOTIDE SEQUENCE [LARGE SCALE GENOMIC DNA]</scope>
    <source>
        <strain evidence="3 4">NBRC 112813</strain>
    </source>
</reference>
<dbReference type="Pfam" id="PF22058">
    <property type="entry name" value="X25_BaPul_like"/>
    <property type="match status" value="1"/>
</dbReference>
<dbReference type="Proteomes" id="UP001209654">
    <property type="component" value="Unassembled WGS sequence"/>
</dbReference>
<evidence type="ECO:0000259" key="2">
    <source>
        <dbReference type="Pfam" id="PF22058"/>
    </source>
</evidence>
<dbReference type="Gene3D" id="2.60.40.10">
    <property type="entry name" value="Immunoglobulins"/>
    <property type="match status" value="1"/>
</dbReference>
<dbReference type="EMBL" id="BRVS01000037">
    <property type="protein sequence ID" value="GLB69471.1"/>
    <property type="molecule type" value="Genomic_DNA"/>
</dbReference>
<feature type="region of interest" description="Disordered" evidence="1">
    <location>
        <begin position="110"/>
        <end position="169"/>
    </location>
</feature>
<feature type="compositionally biased region" description="Low complexity" evidence="1">
    <location>
        <begin position="121"/>
        <end position="169"/>
    </location>
</feature>
<comment type="caution">
    <text evidence="3">The sequence shown here is derived from an EMBL/GenBank/DDBJ whole genome shotgun (WGS) entry which is preliminary data.</text>
</comment>
<name>A0ABQ5MZQ5_9MICC</name>
<proteinExistence type="predicted"/>
<dbReference type="InterPro" id="IPR054409">
    <property type="entry name" value="X25_BaPul-like"/>
</dbReference>
<evidence type="ECO:0000313" key="4">
    <source>
        <dbReference type="Proteomes" id="UP001209654"/>
    </source>
</evidence>
<organism evidence="3 4">
    <name type="scientific">Arthrobacter mangrovi</name>
    <dbReference type="NCBI Taxonomy" id="2966350"/>
    <lineage>
        <taxon>Bacteria</taxon>
        <taxon>Bacillati</taxon>
        <taxon>Actinomycetota</taxon>
        <taxon>Actinomycetes</taxon>
        <taxon>Micrococcales</taxon>
        <taxon>Micrococcaceae</taxon>
        <taxon>Arthrobacter</taxon>
    </lineage>
</organism>
<dbReference type="RefSeq" id="WP_264797567.1">
    <property type="nucleotide sequence ID" value="NZ_BRVS01000037.1"/>
</dbReference>
<gene>
    <name evidence="3" type="ORF">AHIS1636_39160</name>
</gene>